<accession>A0A512JDJ0</accession>
<evidence type="ECO:0000313" key="6">
    <source>
        <dbReference type="Proteomes" id="UP001156856"/>
    </source>
</evidence>
<comment type="caution">
    <text evidence="3">The sequence shown here is derived from an EMBL/GenBank/DDBJ whole genome shotgun (WGS) entry which is preliminary data.</text>
</comment>
<dbReference type="InterPro" id="IPR013762">
    <property type="entry name" value="Integrase-like_cat_sf"/>
</dbReference>
<reference evidence="3 5" key="3">
    <citation type="submission" date="2019-07" db="EMBL/GenBank/DDBJ databases">
        <title>Whole genome shotgun sequence of Methylobacterium oxalidis NBRC 107715.</title>
        <authorList>
            <person name="Hosoyama A."/>
            <person name="Uohara A."/>
            <person name="Ohji S."/>
            <person name="Ichikawa N."/>
        </authorList>
    </citation>
    <scope>NUCLEOTIDE SEQUENCE [LARGE SCALE GENOMIC DNA]</scope>
    <source>
        <strain evidence="3 5">NBRC 107715</strain>
    </source>
</reference>
<evidence type="ECO:0000256" key="1">
    <source>
        <dbReference type="ARBA" id="ARBA00023172"/>
    </source>
</evidence>
<reference evidence="4" key="1">
    <citation type="journal article" date="2014" name="Int. J. Syst. Evol. Microbiol.">
        <title>Complete genome of a new Firmicutes species belonging to the dominant human colonic microbiota ('Ruminococcus bicirculans') reveals two chromosomes and a selective capacity to utilize plant glucans.</title>
        <authorList>
            <consortium name="NISC Comparative Sequencing Program"/>
            <person name="Wegmann U."/>
            <person name="Louis P."/>
            <person name="Goesmann A."/>
            <person name="Henrissat B."/>
            <person name="Duncan S.H."/>
            <person name="Flint H.J."/>
        </authorList>
    </citation>
    <scope>NUCLEOTIDE SEQUENCE</scope>
    <source>
        <strain evidence="4">NBRC 107715</strain>
    </source>
</reference>
<dbReference type="AlphaFoldDB" id="A0A512JDJ0"/>
<dbReference type="EMBL" id="BJZU01000226">
    <property type="protein sequence ID" value="GEP08005.1"/>
    <property type="molecule type" value="Genomic_DNA"/>
</dbReference>
<dbReference type="RefSeq" id="WP_238179996.1">
    <property type="nucleotide sequence ID" value="NZ_BJZU01000226.1"/>
</dbReference>
<evidence type="ECO:0000259" key="2">
    <source>
        <dbReference type="Pfam" id="PF00589"/>
    </source>
</evidence>
<dbReference type="GO" id="GO:0006310">
    <property type="term" value="P:DNA recombination"/>
    <property type="evidence" value="ECO:0007669"/>
    <property type="project" value="UniProtKB-KW"/>
</dbReference>
<dbReference type="EMBL" id="BSPK01000010">
    <property type="protein sequence ID" value="GLS62485.1"/>
    <property type="molecule type" value="Genomic_DNA"/>
</dbReference>
<name>A0A512JDJ0_9HYPH</name>
<gene>
    <name evidence="4" type="ORF">GCM10007888_08660</name>
    <name evidence="3" type="ORF">MOX02_60430</name>
</gene>
<keyword evidence="1" id="KW-0233">DNA recombination</keyword>
<organism evidence="3 5">
    <name type="scientific">Methylobacterium oxalidis</name>
    <dbReference type="NCBI Taxonomy" id="944322"/>
    <lineage>
        <taxon>Bacteria</taxon>
        <taxon>Pseudomonadati</taxon>
        <taxon>Pseudomonadota</taxon>
        <taxon>Alphaproteobacteria</taxon>
        <taxon>Hyphomicrobiales</taxon>
        <taxon>Methylobacteriaceae</taxon>
        <taxon>Methylobacterium</taxon>
    </lineage>
</organism>
<dbReference type="InterPro" id="IPR002104">
    <property type="entry name" value="Integrase_catalytic"/>
</dbReference>
<evidence type="ECO:0000313" key="3">
    <source>
        <dbReference type="EMBL" id="GEP08005.1"/>
    </source>
</evidence>
<dbReference type="InterPro" id="IPR011010">
    <property type="entry name" value="DNA_brk_join_enz"/>
</dbReference>
<reference evidence="6" key="2">
    <citation type="journal article" date="2019" name="Int. J. Syst. Evol. Microbiol.">
        <title>The Global Catalogue of Microorganisms (GCM) 10K type strain sequencing project: providing services to taxonomists for standard genome sequencing and annotation.</title>
        <authorList>
            <consortium name="The Broad Institute Genomics Platform"/>
            <consortium name="The Broad Institute Genome Sequencing Center for Infectious Disease"/>
            <person name="Wu L."/>
            <person name="Ma J."/>
        </authorList>
    </citation>
    <scope>NUCLEOTIDE SEQUENCE [LARGE SCALE GENOMIC DNA]</scope>
    <source>
        <strain evidence="6">NBRC 107715</strain>
    </source>
</reference>
<reference evidence="4" key="4">
    <citation type="submission" date="2023-01" db="EMBL/GenBank/DDBJ databases">
        <title>Draft genome sequence of Methylobacterium oxalidis strain NBRC 107715.</title>
        <authorList>
            <person name="Sun Q."/>
            <person name="Mori K."/>
        </authorList>
    </citation>
    <scope>NUCLEOTIDE SEQUENCE</scope>
    <source>
        <strain evidence="4">NBRC 107715</strain>
    </source>
</reference>
<dbReference type="Proteomes" id="UP001156856">
    <property type="component" value="Unassembled WGS sequence"/>
</dbReference>
<dbReference type="GO" id="GO:0015074">
    <property type="term" value="P:DNA integration"/>
    <property type="evidence" value="ECO:0007669"/>
    <property type="project" value="InterPro"/>
</dbReference>
<proteinExistence type="predicted"/>
<evidence type="ECO:0000313" key="5">
    <source>
        <dbReference type="Proteomes" id="UP000321960"/>
    </source>
</evidence>
<evidence type="ECO:0000313" key="4">
    <source>
        <dbReference type="EMBL" id="GLS62485.1"/>
    </source>
</evidence>
<dbReference type="SUPFAM" id="SSF56349">
    <property type="entry name" value="DNA breaking-rejoining enzymes"/>
    <property type="match status" value="1"/>
</dbReference>
<dbReference type="Gene3D" id="1.10.443.10">
    <property type="entry name" value="Intergrase catalytic core"/>
    <property type="match status" value="1"/>
</dbReference>
<sequence>MGMDARAVPHASAAPNRQTVRSIAEIVKGYTKTAGLDVSTFGAHSLRTGYITTAAERGADLARVMNQSGHRDSRAALDYNCRANAFKDHSGSGFL</sequence>
<dbReference type="Proteomes" id="UP000321960">
    <property type="component" value="Unassembled WGS sequence"/>
</dbReference>
<protein>
    <recommendedName>
        <fullName evidence="2">Tyr recombinase domain-containing protein</fullName>
    </recommendedName>
</protein>
<keyword evidence="6" id="KW-1185">Reference proteome</keyword>
<feature type="domain" description="Tyr recombinase" evidence="2">
    <location>
        <begin position="16"/>
        <end position="80"/>
    </location>
</feature>
<dbReference type="Pfam" id="PF00589">
    <property type="entry name" value="Phage_integrase"/>
    <property type="match status" value="1"/>
</dbReference>
<dbReference type="GO" id="GO:0003677">
    <property type="term" value="F:DNA binding"/>
    <property type="evidence" value="ECO:0007669"/>
    <property type="project" value="InterPro"/>
</dbReference>